<sequence>MFEIIIFIFSVAVLCFVLLSFPMYKNPISLGGLLILMSLLLVSLIGLVSSTWYSYVLFLVYVGGLLVMFIYVCLVSSNYPSLNLNLSRLFFVSSACPLFLVGLVSMDPCFPGLFLGGNSWSSGVSLVEDVNLSLFIALAVLLLVMLLVVVQSTGGSSAVSVS</sequence>
<evidence type="ECO:0000313" key="2">
    <source>
        <dbReference type="EMBL" id="AEQ93908.1"/>
    </source>
</evidence>
<reference evidence="2" key="2">
    <citation type="submission" date="2011-08" db="EMBL/GenBank/DDBJ databases">
        <authorList>
            <person name="Dayrat B."/>
        </authorList>
    </citation>
    <scope>NUCLEOTIDE SEQUENCE</scope>
</reference>
<keyword evidence="1" id="KW-0472">Membrane</keyword>
<gene>
    <name evidence="2" type="primary">nad6</name>
</gene>
<proteinExistence type="predicted"/>
<feature type="transmembrane region" description="Helical" evidence="1">
    <location>
        <begin position="55"/>
        <end position="74"/>
    </location>
</feature>
<geneLocation type="mitochondrion" evidence="2"/>
<feature type="transmembrane region" description="Helical" evidence="1">
    <location>
        <begin position="130"/>
        <end position="150"/>
    </location>
</feature>
<feature type="transmembrane region" description="Helical" evidence="1">
    <location>
        <begin position="31"/>
        <end position="49"/>
    </location>
</feature>
<dbReference type="AlphaFoldDB" id="G8HSF0"/>
<feature type="transmembrane region" description="Helical" evidence="1">
    <location>
        <begin position="86"/>
        <end position="106"/>
    </location>
</feature>
<accession>G8HSF0</accession>
<evidence type="ECO:0000256" key="1">
    <source>
        <dbReference type="SAM" id="Phobius"/>
    </source>
</evidence>
<protein>
    <submittedName>
        <fullName evidence="2">NADH dehydrogenase subunit 6</fullName>
    </submittedName>
</protein>
<organism evidence="2">
    <name type="scientific">Siphonaria gigas</name>
    <name type="common">giant false limpet</name>
    <dbReference type="NCBI Taxonomy" id="1087063"/>
    <lineage>
        <taxon>Eukaryota</taxon>
        <taxon>Metazoa</taxon>
        <taxon>Spiralia</taxon>
        <taxon>Lophotrochozoa</taxon>
        <taxon>Mollusca</taxon>
        <taxon>Gastropoda</taxon>
        <taxon>Heterobranchia</taxon>
        <taxon>Euthyneura</taxon>
        <taxon>Panpulmonata</taxon>
        <taxon>Siphonarimorpha</taxon>
        <taxon>Siphonariida</taxon>
        <taxon>Siphonarioidea</taxon>
        <taxon>Siphonariidae</taxon>
        <taxon>Siphonaria</taxon>
    </lineage>
</organism>
<keyword evidence="1" id="KW-1133">Transmembrane helix</keyword>
<keyword evidence="2" id="KW-0496">Mitochondrion</keyword>
<keyword evidence="1" id="KW-0812">Transmembrane</keyword>
<feature type="transmembrane region" description="Helical" evidence="1">
    <location>
        <begin position="6"/>
        <end position="24"/>
    </location>
</feature>
<name>G8HSF0_9GAST</name>
<reference evidence="2" key="1">
    <citation type="journal article" date="2011" name="BMC Evol. Biol.">
        <title>Ten new complete mitochondrial genomes of pulmonates (Mollusca: Gastropoda) and their impact on phylogenetic relationships.</title>
        <authorList>
            <person name="White T.R."/>
            <person name="Conrad M.M."/>
            <person name="Tseng R."/>
            <person name="Balayan S."/>
            <person name="Golding R."/>
            <person name="de Frias Martins A.M."/>
            <person name="Dayrat B.A."/>
        </authorList>
    </citation>
    <scope>NUCLEOTIDE SEQUENCE</scope>
</reference>
<dbReference type="EMBL" id="JN627205">
    <property type="protein sequence ID" value="AEQ93908.1"/>
    <property type="molecule type" value="Genomic_DNA"/>
</dbReference>